<reference evidence="1" key="1">
    <citation type="journal article" date="2020" name="Nature">
        <title>Giant virus diversity and host interactions through global metagenomics.</title>
        <authorList>
            <person name="Schulz F."/>
            <person name="Roux S."/>
            <person name="Paez-Espino D."/>
            <person name="Jungbluth S."/>
            <person name="Walsh D.A."/>
            <person name="Denef V.J."/>
            <person name="McMahon K.D."/>
            <person name="Konstantinidis K.T."/>
            <person name="Eloe-Fadrosh E.A."/>
            <person name="Kyrpides N.C."/>
            <person name="Woyke T."/>
        </authorList>
    </citation>
    <scope>NUCLEOTIDE SEQUENCE</scope>
    <source>
        <strain evidence="1">GVMAG-M-3300023184-161</strain>
    </source>
</reference>
<dbReference type="AlphaFoldDB" id="A0A6C0HNG2"/>
<sequence length="317" mass="35039">MNFLNINCIFRMSYTNETVTNAVEFNAQNVLFAEPKVNPKTQGKSVAILNPNKTGIKLAFPMALNWGAQSYTDPSSSRESYSMSIQFPGKDYATPDTDKWLSNMIALEEGVLNHVLANWKKLFNKPPPSREVADALYTRALKYQKDKETGETLKDKSPTMKVKLGYWDGKFDCELFDTEGKMIYSAETNPDDTPIDYIPKASQAAVIVQCNGIWFAGGKFGVTWKLIQAVIKQKPTLKGKCYIQLPKPEAETDAEETHLSVNGNSQSANTCTVLQDPDEETQVVSETAETPTTLASAQTTLLATAAAATVKKVVKRK</sequence>
<dbReference type="EMBL" id="MN739997">
    <property type="protein sequence ID" value="QHT82192.1"/>
    <property type="molecule type" value="Genomic_DNA"/>
</dbReference>
<proteinExistence type="predicted"/>
<evidence type="ECO:0000313" key="1">
    <source>
        <dbReference type="EMBL" id="QHT82192.1"/>
    </source>
</evidence>
<protein>
    <submittedName>
        <fullName evidence="1">Uncharacterized protein</fullName>
    </submittedName>
</protein>
<organism evidence="1">
    <name type="scientific">viral metagenome</name>
    <dbReference type="NCBI Taxonomy" id="1070528"/>
    <lineage>
        <taxon>unclassified sequences</taxon>
        <taxon>metagenomes</taxon>
        <taxon>organismal metagenomes</taxon>
    </lineage>
</organism>
<name>A0A6C0HNG2_9ZZZZ</name>
<accession>A0A6C0HNG2</accession>